<keyword evidence="2" id="KW-1185">Reference proteome</keyword>
<proteinExistence type="predicted"/>
<organism evidence="1 2">
    <name type="scientific">Apiospora saccharicola</name>
    <dbReference type="NCBI Taxonomy" id="335842"/>
    <lineage>
        <taxon>Eukaryota</taxon>
        <taxon>Fungi</taxon>
        <taxon>Dikarya</taxon>
        <taxon>Ascomycota</taxon>
        <taxon>Pezizomycotina</taxon>
        <taxon>Sordariomycetes</taxon>
        <taxon>Xylariomycetidae</taxon>
        <taxon>Amphisphaeriales</taxon>
        <taxon>Apiosporaceae</taxon>
        <taxon>Apiospora</taxon>
    </lineage>
</organism>
<evidence type="ECO:0000313" key="1">
    <source>
        <dbReference type="EMBL" id="KAK8057311.1"/>
    </source>
</evidence>
<reference evidence="1 2" key="1">
    <citation type="submission" date="2023-01" db="EMBL/GenBank/DDBJ databases">
        <title>Analysis of 21 Apiospora genomes using comparative genomics revels a genus with tremendous synthesis potential of carbohydrate active enzymes and secondary metabolites.</title>
        <authorList>
            <person name="Sorensen T."/>
        </authorList>
    </citation>
    <scope>NUCLEOTIDE SEQUENCE [LARGE SCALE GENOMIC DNA]</scope>
    <source>
        <strain evidence="1 2">CBS 83171</strain>
    </source>
</reference>
<comment type="caution">
    <text evidence="1">The sequence shown here is derived from an EMBL/GenBank/DDBJ whole genome shotgun (WGS) entry which is preliminary data.</text>
</comment>
<accession>A0ABR1UEK7</accession>
<protein>
    <submittedName>
        <fullName evidence="1">Uncharacterized protein</fullName>
    </submittedName>
</protein>
<name>A0ABR1UEK7_9PEZI</name>
<evidence type="ECO:0000313" key="2">
    <source>
        <dbReference type="Proteomes" id="UP001446871"/>
    </source>
</evidence>
<dbReference type="EMBL" id="JAQQWM010000007">
    <property type="protein sequence ID" value="KAK8057311.1"/>
    <property type="molecule type" value="Genomic_DNA"/>
</dbReference>
<sequence length="119" mass="13149">MSLSLIQSGVISISNLRAPYPDLPKAVLPTIKSSYKHLNSGSVVRIAPCQNEPLGRAFLQAIENMVQQPDNFVFLHSFRFNVGIQIILNLAAKVLEFVDPVNELLSRGISLHEGIGIRR</sequence>
<gene>
    <name evidence="1" type="ORF">PG996_011248</name>
</gene>
<dbReference type="Proteomes" id="UP001446871">
    <property type="component" value="Unassembled WGS sequence"/>
</dbReference>